<dbReference type="FunFam" id="3.30.160.60:FF:000966">
    <property type="entry name" value="ZFP90 zinc finger protein"/>
    <property type="match status" value="1"/>
</dbReference>
<feature type="domain" description="C2H2-type" evidence="13">
    <location>
        <begin position="351"/>
        <end position="378"/>
    </location>
</feature>
<feature type="domain" description="C2H2-type" evidence="13">
    <location>
        <begin position="323"/>
        <end position="350"/>
    </location>
</feature>
<dbReference type="FunFam" id="3.30.160.60:FF:000512">
    <property type="entry name" value="zinc finger protein 197 isoform X1"/>
    <property type="match status" value="2"/>
</dbReference>
<accession>A0A8R2A8T3</accession>
<evidence type="ECO:0000256" key="11">
    <source>
        <dbReference type="ARBA" id="ARBA00023242"/>
    </source>
</evidence>
<dbReference type="FunFam" id="3.30.160.60:FF:001289">
    <property type="entry name" value="Zinc finger protein 574"/>
    <property type="match status" value="1"/>
</dbReference>
<protein>
    <recommendedName>
        <fullName evidence="13">C2H2-type domain-containing protein</fullName>
    </recommendedName>
</protein>
<comment type="similarity">
    <text evidence="3">Belongs to the krueppel C2H2-type zinc-finger protein family.</text>
</comment>
<evidence type="ECO:0000313" key="15">
    <source>
        <dbReference type="Proteomes" id="UP000007819"/>
    </source>
</evidence>
<evidence type="ECO:0000256" key="5">
    <source>
        <dbReference type="ARBA" id="ARBA00022737"/>
    </source>
</evidence>
<dbReference type="EnsemblMetazoa" id="XM_001951336.5">
    <property type="protein sequence ID" value="XP_001951371.2"/>
    <property type="gene ID" value="LOC100160923"/>
</dbReference>
<dbReference type="PROSITE" id="PS50157">
    <property type="entry name" value="ZINC_FINGER_C2H2_2"/>
    <property type="match status" value="7"/>
</dbReference>
<evidence type="ECO:0000256" key="8">
    <source>
        <dbReference type="ARBA" id="ARBA00023015"/>
    </source>
</evidence>
<reference evidence="15" key="1">
    <citation type="submission" date="2010-06" db="EMBL/GenBank/DDBJ databases">
        <authorList>
            <person name="Jiang H."/>
            <person name="Abraham K."/>
            <person name="Ali S."/>
            <person name="Alsbrooks S.L."/>
            <person name="Anim B.N."/>
            <person name="Anosike U.S."/>
            <person name="Attaway T."/>
            <person name="Bandaranaike D.P."/>
            <person name="Battles P.K."/>
            <person name="Bell S.N."/>
            <person name="Bell A.V."/>
            <person name="Beltran B."/>
            <person name="Bickham C."/>
            <person name="Bustamante Y."/>
            <person name="Caleb T."/>
            <person name="Canada A."/>
            <person name="Cardenas V."/>
            <person name="Carter K."/>
            <person name="Chacko J."/>
            <person name="Chandrabose M.N."/>
            <person name="Chavez D."/>
            <person name="Chavez A."/>
            <person name="Chen L."/>
            <person name="Chu H.-S."/>
            <person name="Claassen K.J."/>
            <person name="Cockrell R."/>
            <person name="Collins M."/>
            <person name="Cooper J.A."/>
            <person name="Cree A."/>
            <person name="Curry S.M."/>
            <person name="Da Y."/>
            <person name="Dao M.D."/>
            <person name="Das B."/>
            <person name="Davila M.-L."/>
            <person name="Davy-Carroll L."/>
            <person name="Denson S."/>
            <person name="Dinh H."/>
            <person name="Ebong V.E."/>
            <person name="Edwards J.R."/>
            <person name="Egan A."/>
            <person name="El-Daye J."/>
            <person name="Escobedo L."/>
            <person name="Fernandez S."/>
            <person name="Fernando P.R."/>
            <person name="Flagg N."/>
            <person name="Forbes L.D."/>
            <person name="Fowler R.G."/>
            <person name="Fu Q."/>
            <person name="Gabisi R.A."/>
            <person name="Ganer J."/>
            <person name="Garbino Pronczuk A."/>
            <person name="Garcia R.M."/>
            <person name="Garner T."/>
            <person name="Garrett T.E."/>
            <person name="Gonzalez D.A."/>
            <person name="Hamid H."/>
            <person name="Hawkins E.S."/>
            <person name="Hirani K."/>
            <person name="Hogues M.E."/>
            <person name="Hollins B."/>
            <person name="Hsiao C.-H."/>
            <person name="Jabil R."/>
            <person name="James M.L."/>
            <person name="Jhangiani S.N."/>
            <person name="Johnson B."/>
            <person name="Johnson Q."/>
            <person name="Joshi V."/>
            <person name="Kalu J.B."/>
            <person name="Kam C."/>
            <person name="Kashfia A."/>
            <person name="Keebler J."/>
            <person name="Kisamo H."/>
            <person name="Kovar C.L."/>
            <person name="Lago L.A."/>
            <person name="Lai C.-Y."/>
            <person name="Laidlaw J."/>
            <person name="Lara F."/>
            <person name="Le T.-K."/>
            <person name="Lee S.L."/>
            <person name="Legall F.H."/>
            <person name="Lemon S.J."/>
            <person name="Lewis L.R."/>
            <person name="Li B."/>
            <person name="Liu Y."/>
            <person name="Liu Y.-S."/>
            <person name="Lopez J."/>
            <person name="Lozado R.J."/>
            <person name="Lu J."/>
            <person name="Madu R.C."/>
            <person name="Maheshwari M."/>
            <person name="Maheshwari R."/>
            <person name="Malloy K."/>
            <person name="Martinez E."/>
            <person name="Mathew T."/>
            <person name="Mercado I.C."/>
            <person name="Mercado C."/>
            <person name="Meyer B."/>
            <person name="Montgomery K."/>
            <person name="Morgan M.B."/>
            <person name="Munidasa M."/>
            <person name="Nazareth L.V."/>
            <person name="Nelson J."/>
            <person name="Ng B.M."/>
            <person name="Nguyen N.B."/>
            <person name="Nguyen P.Q."/>
            <person name="Nguyen T."/>
            <person name="Obregon M."/>
            <person name="Okwuonu G.O."/>
            <person name="Onwere C.G."/>
            <person name="Orozco G."/>
            <person name="Parra A."/>
            <person name="Patel S."/>
            <person name="Patil S."/>
            <person name="Perez A."/>
            <person name="Perez Y."/>
            <person name="Pham C."/>
            <person name="Primus E.L."/>
            <person name="Pu L.-L."/>
            <person name="Puazo M."/>
            <person name="Qin X."/>
            <person name="Quiroz J.B."/>
            <person name="Reese J."/>
            <person name="Richards S."/>
            <person name="Rives C.M."/>
            <person name="Robberts R."/>
            <person name="Ruiz S.J."/>
            <person name="Ruiz M.J."/>
            <person name="Santibanez J."/>
            <person name="Schneider B.W."/>
            <person name="Sisson I."/>
            <person name="Smith M."/>
            <person name="Sodergren E."/>
            <person name="Song X.-Z."/>
            <person name="Song B.B."/>
            <person name="Summersgill H."/>
            <person name="Thelus R."/>
            <person name="Thornton R.D."/>
            <person name="Trejos Z.Y."/>
            <person name="Usmani K."/>
            <person name="Vattathil S."/>
            <person name="Villasana D."/>
            <person name="Walker D.L."/>
            <person name="Wang S."/>
            <person name="Wang K."/>
            <person name="White C.S."/>
            <person name="Williams A.C."/>
            <person name="Williamson J."/>
            <person name="Wilson K."/>
            <person name="Woghiren I.O."/>
            <person name="Woodworth J.R."/>
            <person name="Worley K.C."/>
            <person name="Wright R.A."/>
            <person name="Wu W."/>
            <person name="Young L."/>
            <person name="Zhang L."/>
            <person name="Zhang J."/>
            <person name="Zhu Y."/>
            <person name="Muzny D.M."/>
            <person name="Weinstock G."/>
            <person name="Gibbs R.A."/>
        </authorList>
    </citation>
    <scope>NUCLEOTIDE SEQUENCE [LARGE SCALE GENOMIC DNA]</scope>
    <source>
        <strain evidence="15">LSR1</strain>
    </source>
</reference>
<dbReference type="GeneID" id="100160923"/>
<keyword evidence="5" id="KW-0677">Repeat</keyword>
<dbReference type="Pfam" id="PF13912">
    <property type="entry name" value="zf-C2H2_6"/>
    <property type="match status" value="1"/>
</dbReference>
<dbReference type="GO" id="GO:0003677">
    <property type="term" value="F:DNA binding"/>
    <property type="evidence" value="ECO:0007669"/>
    <property type="project" value="UniProtKB-KW"/>
</dbReference>
<keyword evidence="9" id="KW-0238">DNA-binding</keyword>
<feature type="domain" description="C2H2-type" evidence="13">
    <location>
        <begin position="295"/>
        <end position="322"/>
    </location>
</feature>
<keyword evidence="4" id="KW-0479">Metal-binding</keyword>
<evidence type="ECO:0000256" key="7">
    <source>
        <dbReference type="ARBA" id="ARBA00022833"/>
    </source>
</evidence>
<feature type="domain" description="C2H2-type" evidence="13">
    <location>
        <begin position="379"/>
        <end position="406"/>
    </location>
</feature>
<feature type="domain" description="C2H2-type" evidence="13">
    <location>
        <begin position="211"/>
        <end position="238"/>
    </location>
</feature>
<comment type="subcellular location">
    <subcellularLocation>
        <location evidence="2">Nucleus</location>
    </subcellularLocation>
</comment>
<keyword evidence="10" id="KW-0804">Transcription</keyword>
<evidence type="ECO:0000256" key="12">
    <source>
        <dbReference type="PROSITE-ProRule" id="PRU00042"/>
    </source>
</evidence>
<dbReference type="PANTHER" id="PTHR24394">
    <property type="entry name" value="ZINC FINGER PROTEIN"/>
    <property type="match status" value="1"/>
</dbReference>
<keyword evidence="6 12" id="KW-0863">Zinc-finger</keyword>
<evidence type="ECO:0000256" key="3">
    <source>
        <dbReference type="ARBA" id="ARBA00006991"/>
    </source>
</evidence>
<dbReference type="InterPro" id="IPR013087">
    <property type="entry name" value="Znf_C2H2_type"/>
</dbReference>
<dbReference type="AlphaFoldDB" id="A0A8R2A8T3"/>
<keyword evidence="8" id="KW-0805">Transcription regulation</keyword>
<proteinExistence type="inferred from homology"/>
<dbReference type="SMART" id="SM00355">
    <property type="entry name" value="ZnF_C2H2"/>
    <property type="match status" value="7"/>
</dbReference>
<feature type="domain" description="C2H2-type" evidence="13">
    <location>
        <begin position="239"/>
        <end position="266"/>
    </location>
</feature>
<dbReference type="OrthoDB" id="40579at2759"/>
<name>A0A8R2A8T3_ACYPI</name>
<evidence type="ECO:0000256" key="2">
    <source>
        <dbReference type="ARBA" id="ARBA00004123"/>
    </source>
</evidence>
<reference evidence="14" key="2">
    <citation type="submission" date="2022-06" db="UniProtKB">
        <authorList>
            <consortium name="EnsemblMetazoa"/>
        </authorList>
    </citation>
    <scope>IDENTIFICATION</scope>
</reference>
<dbReference type="PANTHER" id="PTHR24394:SF29">
    <property type="entry name" value="MYONEURIN"/>
    <property type="match status" value="1"/>
</dbReference>
<dbReference type="GO" id="GO:0000981">
    <property type="term" value="F:DNA-binding transcription factor activity, RNA polymerase II-specific"/>
    <property type="evidence" value="ECO:0007669"/>
    <property type="project" value="TreeGrafter"/>
</dbReference>
<dbReference type="FunFam" id="3.30.160.60:FF:000446">
    <property type="entry name" value="Zinc finger protein"/>
    <property type="match status" value="1"/>
</dbReference>
<dbReference type="GO" id="GO:0008270">
    <property type="term" value="F:zinc ion binding"/>
    <property type="evidence" value="ECO:0007669"/>
    <property type="project" value="UniProtKB-KW"/>
</dbReference>
<feature type="domain" description="C2H2-type" evidence="13">
    <location>
        <begin position="267"/>
        <end position="294"/>
    </location>
</feature>
<dbReference type="KEGG" id="api:100160923"/>
<evidence type="ECO:0000256" key="9">
    <source>
        <dbReference type="ARBA" id="ARBA00023125"/>
    </source>
</evidence>
<dbReference type="SUPFAM" id="SSF57667">
    <property type="entry name" value="beta-beta-alpha zinc fingers"/>
    <property type="match status" value="5"/>
</dbReference>
<keyword evidence="15" id="KW-1185">Reference proteome</keyword>
<evidence type="ECO:0000256" key="4">
    <source>
        <dbReference type="ARBA" id="ARBA00022723"/>
    </source>
</evidence>
<comment type="function">
    <text evidence="1">May be involved in transcriptional regulation.</text>
</comment>
<dbReference type="Pfam" id="PF00096">
    <property type="entry name" value="zf-C2H2"/>
    <property type="match status" value="5"/>
</dbReference>
<dbReference type="GO" id="GO:0005634">
    <property type="term" value="C:nucleus"/>
    <property type="evidence" value="ECO:0007669"/>
    <property type="project" value="UniProtKB-SubCell"/>
</dbReference>
<keyword evidence="7" id="KW-0862">Zinc</keyword>
<evidence type="ECO:0000256" key="6">
    <source>
        <dbReference type="ARBA" id="ARBA00022771"/>
    </source>
</evidence>
<dbReference type="RefSeq" id="XP_001951371.2">
    <property type="nucleotide sequence ID" value="XM_001951336.4"/>
</dbReference>
<evidence type="ECO:0000313" key="14">
    <source>
        <dbReference type="EnsemblMetazoa" id="XP_001951371.2"/>
    </source>
</evidence>
<dbReference type="PROSITE" id="PS00028">
    <property type="entry name" value="ZINC_FINGER_C2H2_1"/>
    <property type="match status" value="7"/>
</dbReference>
<sequence length="406" mass="47052">MHTPRYTNQKMIKEERVSMETLQPSMLSIPLSRCDDPVYNKVIKQENIEETDSNCDNTISEIGNTWNTKREVNATDINIKYEKDTIEICEFYGHIKMETSEIEEPFFCAMCNILYYRKSDLRKHILHHKELNKFTKQKNIGEKGHNNDYTILQRGYDDIFQGSRELSIPLIICDDPVYNKVIKQTNIDEQFCDKSFAPGELTMPHTGENPYRSDICKKGFSGSYVLRQHTRTYTKEKLYSCDICGKSFTRSTYLKVHSRIHTGEKPFVCDICGKSFNHISNLNVHRRIHTGEKLFVCDICGKSFTRSTFLKVHRNIHTAEKSNKCKVCDKSFASLQGLRRHAGIHTGEKPFGCDICYYSFSSSSNLKVHKRTHTGEKLFICDICDKSFSISSNLKRHKRTHTGENL</sequence>
<dbReference type="InterPro" id="IPR036236">
    <property type="entry name" value="Znf_C2H2_sf"/>
</dbReference>
<evidence type="ECO:0000256" key="1">
    <source>
        <dbReference type="ARBA" id="ARBA00003767"/>
    </source>
</evidence>
<evidence type="ECO:0000259" key="13">
    <source>
        <dbReference type="PROSITE" id="PS50157"/>
    </source>
</evidence>
<dbReference type="Proteomes" id="UP000007819">
    <property type="component" value="Chromosome A2"/>
</dbReference>
<keyword evidence="11" id="KW-0539">Nucleus</keyword>
<evidence type="ECO:0000256" key="10">
    <source>
        <dbReference type="ARBA" id="ARBA00023163"/>
    </source>
</evidence>
<organism evidence="14 15">
    <name type="scientific">Acyrthosiphon pisum</name>
    <name type="common">Pea aphid</name>
    <dbReference type="NCBI Taxonomy" id="7029"/>
    <lineage>
        <taxon>Eukaryota</taxon>
        <taxon>Metazoa</taxon>
        <taxon>Ecdysozoa</taxon>
        <taxon>Arthropoda</taxon>
        <taxon>Hexapoda</taxon>
        <taxon>Insecta</taxon>
        <taxon>Pterygota</taxon>
        <taxon>Neoptera</taxon>
        <taxon>Paraneoptera</taxon>
        <taxon>Hemiptera</taxon>
        <taxon>Sternorrhyncha</taxon>
        <taxon>Aphidomorpha</taxon>
        <taxon>Aphidoidea</taxon>
        <taxon>Aphididae</taxon>
        <taxon>Macrosiphini</taxon>
        <taxon>Acyrthosiphon</taxon>
    </lineage>
</organism>
<dbReference type="Gene3D" id="3.30.160.60">
    <property type="entry name" value="Classic Zinc Finger"/>
    <property type="match status" value="7"/>
</dbReference>